<feature type="transmembrane region" description="Helical" evidence="1">
    <location>
        <begin position="6"/>
        <end position="24"/>
    </location>
</feature>
<name>A0A3M9NAM3_9BACT</name>
<evidence type="ECO:0000313" key="3">
    <source>
        <dbReference type="Proteomes" id="UP000267223"/>
    </source>
</evidence>
<comment type="caution">
    <text evidence="2">The sequence shown here is derived from an EMBL/GenBank/DDBJ whole genome shotgun (WGS) entry which is preliminary data.</text>
</comment>
<keyword evidence="3" id="KW-1185">Reference proteome</keyword>
<evidence type="ECO:0000313" key="2">
    <source>
        <dbReference type="EMBL" id="RNI34862.1"/>
    </source>
</evidence>
<keyword evidence="1" id="KW-0472">Membrane</keyword>
<proteinExistence type="predicted"/>
<dbReference type="AlphaFoldDB" id="A0A3M9NAM3"/>
<sequence length="169" mass="19562">MSTFETVITLFLFVLLLAFVWILTEFSALKKQIDEHKNADSDTLRLRLQAYERITLLTERIALQNLLSRQNNPGLSCRQMQMSLIDAIKQEYDYNMSQQIYVSPEVWRAVNNLKEQNIYIINQLAATLPPQASGMDLNKHIIDYLINNSNASLHNIVLEAINYEAKKIM</sequence>
<evidence type="ECO:0000256" key="1">
    <source>
        <dbReference type="SAM" id="Phobius"/>
    </source>
</evidence>
<dbReference type="Pfam" id="PF25589">
    <property type="entry name" value="DUF7935"/>
    <property type="match status" value="1"/>
</dbReference>
<organism evidence="2 3">
    <name type="scientific">Hanamia caeni</name>
    <dbReference type="NCBI Taxonomy" id="2294116"/>
    <lineage>
        <taxon>Bacteria</taxon>
        <taxon>Pseudomonadati</taxon>
        <taxon>Bacteroidota</taxon>
        <taxon>Chitinophagia</taxon>
        <taxon>Chitinophagales</taxon>
        <taxon>Chitinophagaceae</taxon>
        <taxon>Hanamia</taxon>
    </lineage>
</organism>
<dbReference type="RefSeq" id="WP_123121416.1">
    <property type="nucleotide sequence ID" value="NZ_RJJR01000012.1"/>
</dbReference>
<reference evidence="2 3" key="1">
    <citation type="submission" date="2018-11" db="EMBL/GenBank/DDBJ databases">
        <title>Draft genome sequence of Ferruginibacter sp. BO-59.</title>
        <authorList>
            <person name="Im W.T."/>
        </authorList>
    </citation>
    <scope>NUCLEOTIDE SEQUENCE [LARGE SCALE GENOMIC DNA]</scope>
    <source>
        <strain evidence="2 3">BO-59</strain>
    </source>
</reference>
<dbReference type="Proteomes" id="UP000267223">
    <property type="component" value="Unassembled WGS sequence"/>
</dbReference>
<protein>
    <submittedName>
        <fullName evidence="2">Uncharacterized protein</fullName>
    </submittedName>
</protein>
<gene>
    <name evidence="2" type="ORF">EFY79_14385</name>
</gene>
<accession>A0A3M9NAM3</accession>
<keyword evidence="1" id="KW-0812">Transmembrane</keyword>
<dbReference type="EMBL" id="RJJR01000012">
    <property type="protein sequence ID" value="RNI34862.1"/>
    <property type="molecule type" value="Genomic_DNA"/>
</dbReference>
<keyword evidence="1" id="KW-1133">Transmembrane helix</keyword>
<dbReference type="InterPro" id="IPR057695">
    <property type="entry name" value="DUF7935"/>
</dbReference>
<dbReference type="OrthoDB" id="1493032at2"/>